<dbReference type="EMBL" id="MF101454">
    <property type="protein sequence ID" value="ARW68869.1"/>
    <property type="molecule type" value="Genomic_DNA"/>
</dbReference>
<keyword evidence="3" id="KW-0934">Plastid</keyword>
<keyword evidence="3" id="KW-0150">Chloroplast</keyword>
<sequence>MLNFRNLYNIRQKVSYIFVISIFFTISLIFSFIKPTSKAYFLFLEFEDTYGLKEGTPVQYKGVNIGKVTRVSLHVNKVIVLLTIRSSSILIPRDTLFEANQIGLFNDIVVSIRPICDLLYRNVSYDYLCKTFFPTSPFIPHNSYIKAYKGISYDDLIRSTTRISQRFDDPRFFSLFYLFLKNSLYISDEILILMYNSSLICQVFTRMVISALYQYIF</sequence>
<dbReference type="RefSeq" id="YP_009399263.1">
    <property type="nucleotide sequence ID" value="NC_035296.1"/>
</dbReference>
<dbReference type="InterPro" id="IPR039342">
    <property type="entry name" value="TGD2-like"/>
</dbReference>
<geneLocation type="chloroplast" evidence="3"/>
<feature type="domain" description="Mce/MlaD" evidence="2">
    <location>
        <begin position="40"/>
        <end position="114"/>
    </location>
</feature>
<gene>
    <name evidence="3" type="primary">ycf22</name>
</gene>
<evidence type="ECO:0000259" key="2">
    <source>
        <dbReference type="Pfam" id="PF02470"/>
    </source>
</evidence>
<feature type="transmembrane region" description="Helical" evidence="1">
    <location>
        <begin position="14"/>
        <end position="33"/>
    </location>
</feature>
<organism evidence="3">
    <name type="scientific">Kapraunia schneideri</name>
    <dbReference type="NCBI Taxonomy" id="717899"/>
    <lineage>
        <taxon>Eukaryota</taxon>
        <taxon>Rhodophyta</taxon>
        <taxon>Florideophyceae</taxon>
        <taxon>Rhodymeniophycidae</taxon>
        <taxon>Ceramiales</taxon>
        <taxon>Rhodomelaceae</taxon>
        <taxon>Kapraunia</taxon>
    </lineage>
</organism>
<reference evidence="3" key="1">
    <citation type="journal article" date="2017" name="J. Phycol.">
        <title>Analysis of chloroplast genomes and a supermatrix inform reclassification of the Rhodomelaceae (Rhodophyta).</title>
        <authorList>
            <person name="Diaz-Tapia P."/>
            <person name="Maggs C.A."/>
            <person name="West J.A."/>
            <person name="Verbruggen H."/>
        </authorList>
    </citation>
    <scope>NUCLEOTIDE SEQUENCE</scope>
    <source>
        <strain evidence="3">PD1720</strain>
    </source>
</reference>
<evidence type="ECO:0000313" key="3">
    <source>
        <dbReference type="EMBL" id="ARW68869.1"/>
    </source>
</evidence>
<dbReference type="Pfam" id="PF02470">
    <property type="entry name" value="MlaD"/>
    <property type="match status" value="1"/>
</dbReference>
<evidence type="ECO:0000256" key="1">
    <source>
        <dbReference type="SAM" id="Phobius"/>
    </source>
</evidence>
<keyword evidence="1" id="KW-1133">Transmembrane helix</keyword>
<name>A0A1Z1MSL4_9FLOR</name>
<accession>A0A1Z1MSL4</accession>
<keyword evidence="1" id="KW-0472">Membrane</keyword>
<protein>
    <recommendedName>
        <fullName evidence="2">Mce/MlaD domain-containing protein</fullName>
    </recommendedName>
</protein>
<dbReference type="InterPro" id="IPR003399">
    <property type="entry name" value="Mce/MlaD"/>
</dbReference>
<dbReference type="AlphaFoldDB" id="A0A1Z1MSL4"/>
<keyword evidence="1" id="KW-0812">Transmembrane</keyword>
<proteinExistence type="predicted"/>
<dbReference type="PANTHER" id="PTHR34675">
    <property type="entry name" value="PROTEIN TRIGALACTOSYLDIACYLGLYCEROL 2, CHLOROPLASTIC"/>
    <property type="match status" value="1"/>
</dbReference>
<dbReference type="PANTHER" id="PTHR34675:SF1">
    <property type="entry name" value="PROTEIN TRIGALACTOSYLDIACYLGLYCEROL 2, CHLOROPLASTIC"/>
    <property type="match status" value="1"/>
</dbReference>
<dbReference type="GeneID" id="33361930"/>